<dbReference type="PANTHER" id="PTHR43877">
    <property type="entry name" value="AMINOALKYLPHOSPHONATE N-ACETYLTRANSFERASE-RELATED-RELATED"/>
    <property type="match status" value="1"/>
</dbReference>
<evidence type="ECO:0000256" key="1">
    <source>
        <dbReference type="ARBA" id="ARBA00022679"/>
    </source>
</evidence>
<dbReference type="Pfam" id="PF00583">
    <property type="entry name" value="Acetyltransf_1"/>
    <property type="match status" value="1"/>
</dbReference>
<comment type="caution">
    <text evidence="4">The sequence shown here is derived from an EMBL/GenBank/DDBJ whole genome shotgun (WGS) entry which is preliminary data.</text>
</comment>
<keyword evidence="2" id="KW-0012">Acyltransferase</keyword>
<evidence type="ECO:0000313" key="4">
    <source>
        <dbReference type="EMBL" id="GGG91695.1"/>
    </source>
</evidence>
<evidence type="ECO:0000256" key="2">
    <source>
        <dbReference type="ARBA" id="ARBA00023315"/>
    </source>
</evidence>
<keyword evidence="5" id="KW-1185">Reference proteome</keyword>
<dbReference type="PANTHER" id="PTHR43877:SF5">
    <property type="entry name" value="BLL8307 PROTEIN"/>
    <property type="match status" value="1"/>
</dbReference>
<evidence type="ECO:0000313" key="5">
    <source>
        <dbReference type="Proteomes" id="UP000648722"/>
    </source>
</evidence>
<dbReference type="RefSeq" id="WP_188450842.1">
    <property type="nucleotide sequence ID" value="NZ_BMFS01000001.1"/>
</dbReference>
<reference evidence="5" key="1">
    <citation type="journal article" date="2019" name="Int. J. Syst. Evol. Microbiol.">
        <title>The Global Catalogue of Microorganisms (GCM) 10K type strain sequencing project: providing services to taxonomists for standard genome sequencing and annotation.</title>
        <authorList>
            <consortium name="The Broad Institute Genomics Platform"/>
            <consortium name="The Broad Institute Genome Sequencing Center for Infectious Disease"/>
            <person name="Wu L."/>
            <person name="Ma J."/>
        </authorList>
    </citation>
    <scope>NUCLEOTIDE SEQUENCE [LARGE SCALE GENOMIC DNA]</scope>
    <source>
        <strain evidence="5">CGMCC 1.12766</strain>
    </source>
</reference>
<sequence length="156" mass="16686">MFEIREDDMTGEATRALLALHLAGMHASSPPGSVFALDLSGLQLPGITVWTAWRDERVACVGALKTLSATHGEVKSMRVHPDFAGQGAGAAMLDHIIGSACDRGLTRLSLETGRGPAFEAAVRLYARRGFLPGDAFADYPQTAFNQFFHLDVGTGR</sequence>
<evidence type="ECO:0000259" key="3">
    <source>
        <dbReference type="PROSITE" id="PS51186"/>
    </source>
</evidence>
<dbReference type="EMBL" id="BMFS01000001">
    <property type="protein sequence ID" value="GGG91695.1"/>
    <property type="molecule type" value="Genomic_DNA"/>
</dbReference>
<dbReference type="InterPro" id="IPR000182">
    <property type="entry name" value="GNAT_dom"/>
</dbReference>
<name>A0ABQ1XDU6_9PROT</name>
<dbReference type="Gene3D" id="3.40.630.30">
    <property type="match status" value="1"/>
</dbReference>
<feature type="domain" description="N-acetyltransferase" evidence="3">
    <location>
        <begin position="2"/>
        <end position="151"/>
    </location>
</feature>
<gene>
    <name evidence="4" type="primary">yedL</name>
    <name evidence="4" type="ORF">GCM10007420_03720</name>
</gene>
<organism evidence="4 5">
    <name type="scientific">Glycocaulis albus</name>
    <dbReference type="NCBI Taxonomy" id="1382801"/>
    <lineage>
        <taxon>Bacteria</taxon>
        <taxon>Pseudomonadati</taxon>
        <taxon>Pseudomonadota</taxon>
        <taxon>Alphaproteobacteria</taxon>
        <taxon>Maricaulales</taxon>
        <taxon>Maricaulaceae</taxon>
        <taxon>Glycocaulis</taxon>
    </lineage>
</organism>
<accession>A0ABQ1XDU6</accession>
<protein>
    <submittedName>
        <fullName evidence="4">N-acetyltransferase</fullName>
    </submittedName>
</protein>
<dbReference type="InterPro" id="IPR016181">
    <property type="entry name" value="Acyl_CoA_acyltransferase"/>
</dbReference>
<proteinExistence type="predicted"/>
<dbReference type="InterPro" id="IPR050832">
    <property type="entry name" value="Bact_Acetyltransf"/>
</dbReference>
<keyword evidence="1" id="KW-0808">Transferase</keyword>
<dbReference type="CDD" id="cd04301">
    <property type="entry name" value="NAT_SF"/>
    <property type="match status" value="1"/>
</dbReference>
<dbReference type="PROSITE" id="PS51186">
    <property type="entry name" value="GNAT"/>
    <property type="match status" value="1"/>
</dbReference>
<dbReference type="Proteomes" id="UP000648722">
    <property type="component" value="Unassembled WGS sequence"/>
</dbReference>
<dbReference type="SUPFAM" id="SSF55729">
    <property type="entry name" value="Acyl-CoA N-acyltransferases (Nat)"/>
    <property type="match status" value="1"/>
</dbReference>